<accession>A0A813WAJ3</accession>
<dbReference type="Proteomes" id="UP000663889">
    <property type="component" value="Unassembled WGS sequence"/>
</dbReference>
<organism evidence="1 2">
    <name type="scientific">Rotaria sordida</name>
    <dbReference type="NCBI Taxonomy" id="392033"/>
    <lineage>
        <taxon>Eukaryota</taxon>
        <taxon>Metazoa</taxon>
        <taxon>Spiralia</taxon>
        <taxon>Gnathifera</taxon>
        <taxon>Rotifera</taxon>
        <taxon>Eurotatoria</taxon>
        <taxon>Bdelloidea</taxon>
        <taxon>Philodinida</taxon>
        <taxon>Philodinidae</taxon>
        <taxon>Rotaria</taxon>
    </lineage>
</organism>
<protein>
    <submittedName>
        <fullName evidence="1">Uncharacterized protein</fullName>
    </submittedName>
</protein>
<dbReference type="AlphaFoldDB" id="A0A813WAJ3"/>
<sequence>MYKSLNKFSTKNNKTSYSYTSTSSVVLSQKATRFWIPFDVKLFETLTPKEYLGKYCRVNPRHYTLYKRIFDKHKNIEAELNIEALADALFDVYMGTMDNRLIRQVIILLDLSSNEKITLNQFIETTRIIQHTRQSTYDDNQEIIWPTTIGIFVALALGWMICRYKCSSQERSPHVVRCCPKSLCKRIRLCCIWTFSLFRYNNESHRQQNSSSDLRIQINKERISNQSLLEIPFMENNSTTHHSSSLTQSFQQWPQPFLLNNNQEPSFPLSISIQSTINSSQPKRHPLRLESISTETEHSNERRYSSPCPFRATNMDFHEQTNNIKQDHLFFNT</sequence>
<proteinExistence type="predicted"/>
<evidence type="ECO:0000313" key="2">
    <source>
        <dbReference type="Proteomes" id="UP000663889"/>
    </source>
</evidence>
<gene>
    <name evidence="1" type="ORF">SEV965_LOCUS2954</name>
</gene>
<comment type="caution">
    <text evidence="1">The sequence shown here is derived from an EMBL/GenBank/DDBJ whole genome shotgun (WGS) entry which is preliminary data.</text>
</comment>
<reference evidence="1" key="1">
    <citation type="submission" date="2021-02" db="EMBL/GenBank/DDBJ databases">
        <authorList>
            <person name="Nowell W R."/>
        </authorList>
    </citation>
    <scope>NUCLEOTIDE SEQUENCE</scope>
</reference>
<dbReference type="InterPro" id="IPR011992">
    <property type="entry name" value="EF-hand-dom_pair"/>
</dbReference>
<name>A0A813WAJ3_9BILA</name>
<dbReference type="PANTHER" id="PTHR36696:SF1">
    <property type="entry name" value="EF-HAND DOMAIN-CONTAINING PROTEIN"/>
    <property type="match status" value="1"/>
</dbReference>
<dbReference type="EMBL" id="CAJNOU010000072">
    <property type="protein sequence ID" value="CAF0848018.1"/>
    <property type="molecule type" value="Genomic_DNA"/>
</dbReference>
<dbReference type="SUPFAM" id="SSF47473">
    <property type="entry name" value="EF-hand"/>
    <property type="match status" value="1"/>
</dbReference>
<evidence type="ECO:0000313" key="1">
    <source>
        <dbReference type="EMBL" id="CAF0848018.1"/>
    </source>
</evidence>
<dbReference type="PANTHER" id="PTHR36696">
    <property type="entry name" value="AGAP012002-PA"/>
    <property type="match status" value="1"/>
</dbReference>